<gene>
    <name evidence="1" type="ORF">EIKCOROL_02329</name>
</gene>
<name>C0DY68_EIKCO</name>
<reference evidence="1 2" key="1">
    <citation type="submission" date="2009-01" db="EMBL/GenBank/DDBJ databases">
        <authorList>
            <person name="Fulton L."/>
            <person name="Clifton S."/>
            <person name="Chinwalla A.T."/>
            <person name="Mitreva M."/>
            <person name="Sodergren E."/>
            <person name="Weinstock G."/>
            <person name="Clifton S."/>
            <person name="Dooling D.J."/>
            <person name="Fulton B."/>
            <person name="Minx P."/>
            <person name="Pepin K.H."/>
            <person name="Johnson M."/>
            <person name="Bhonagiri V."/>
            <person name="Nash W.E."/>
            <person name="Mardis E.R."/>
            <person name="Wilson R.K."/>
        </authorList>
    </citation>
    <scope>NUCLEOTIDE SEQUENCE [LARGE SCALE GENOMIC DNA]</scope>
    <source>
        <strain evidence="1 2">ATCC 23834</strain>
    </source>
</reference>
<evidence type="ECO:0000313" key="1">
    <source>
        <dbReference type="EMBL" id="EEG22924.1"/>
    </source>
</evidence>
<dbReference type="Proteomes" id="UP000005837">
    <property type="component" value="Unassembled WGS sequence"/>
</dbReference>
<accession>C0DY68</accession>
<dbReference type="EMBL" id="ACEA01000052">
    <property type="protein sequence ID" value="EEG22924.1"/>
    <property type="molecule type" value="Genomic_DNA"/>
</dbReference>
<organism evidence="1 2">
    <name type="scientific">Eikenella corrodens ATCC 23834</name>
    <dbReference type="NCBI Taxonomy" id="546274"/>
    <lineage>
        <taxon>Bacteria</taxon>
        <taxon>Pseudomonadati</taxon>
        <taxon>Pseudomonadota</taxon>
        <taxon>Betaproteobacteria</taxon>
        <taxon>Neisseriales</taxon>
        <taxon>Neisseriaceae</taxon>
        <taxon>Eikenella</taxon>
    </lineage>
</organism>
<proteinExistence type="predicted"/>
<protein>
    <submittedName>
        <fullName evidence="1">Uncharacterized protein</fullName>
    </submittedName>
</protein>
<sequence length="48" mass="5425">MVLPFLKQLGIGGRLGQQREFQFICQLAEARGYLKKSLLFVAGLKLML</sequence>
<dbReference type="AlphaFoldDB" id="C0DY68"/>
<comment type="caution">
    <text evidence="1">The sequence shown here is derived from an EMBL/GenBank/DDBJ whole genome shotgun (WGS) entry which is preliminary data.</text>
</comment>
<evidence type="ECO:0000313" key="2">
    <source>
        <dbReference type="Proteomes" id="UP000005837"/>
    </source>
</evidence>
<dbReference type="HOGENOM" id="CLU_3152294_0_0_4"/>